<reference evidence="1 2" key="1">
    <citation type="submission" date="2019-11" db="EMBL/GenBank/DDBJ databases">
        <title>Whole-genome sequence of Rhodoplanes serenus DSM 18633, type strain.</title>
        <authorList>
            <person name="Kyndt J.A."/>
            <person name="Meyer T.E."/>
        </authorList>
    </citation>
    <scope>NUCLEOTIDE SEQUENCE [LARGE SCALE GENOMIC DNA]</scope>
    <source>
        <strain evidence="1 2">DSM 18633</strain>
    </source>
</reference>
<proteinExistence type="predicted"/>
<dbReference type="InterPro" id="IPR014598">
    <property type="entry name" value="UCP035865"/>
</dbReference>
<dbReference type="RefSeq" id="WP_155478880.1">
    <property type="nucleotide sequence ID" value="NZ_WNKV01000003.1"/>
</dbReference>
<sequence>MIVRQFLQWVRTAPAGERAEATSALARAYLWSDLSDEERTAIEGVMVMLADDVSPLVRAALAEVLAPSPEAPATVVHILADDRPDIAAVVLARSPLFIDAELVDRVATGGPMIEAAIARRVPLPRAVAAALAEVASAEACLEMIENPTAEIAPLSFARLAERFGDLAAMREALLARRDLPIECRQTLIARLSATLARFVADRAWMSGEHARMVTREACEKATVALAVRAGDAEAEPLVRHLRRSGQLTAGLILRALLSGHATLFEEALAELSGLPLRRVRLLIYDKTGVGFRVVFARAGLPVSTFPAFRFALEAWREGPDLDGAGRLHRRMVERVLTACGQADIGEVEPLLALLRRFAAEAAREEALTACEKLEQEVVAELMRARLAA</sequence>
<protein>
    <submittedName>
        <fullName evidence="1">DUF2336 domain-containing protein</fullName>
    </submittedName>
</protein>
<dbReference type="AlphaFoldDB" id="A0A9X4XJE8"/>
<name>A0A9X4XJE8_9BRAD</name>
<organism evidence="1 2">
    <name type="scientific">Rhodoplanes serenus</name>
    <dbReference type="NCBI Taxonomy" id="200615"/>
    <lineage>
        <taxon>Bacteria</taxon>
        <taxon>Pseudomonadati</taxon>
        <taxon>Pseudomonadota</taxon>
        <taxon>Alphaproteobacteria</taxon>
        <taxon>Hyphomicrobiales</taxon>
        <taxon>Nitrobacteraceae</taxon>
        <taxon>Rhodoplanes</taxon>
    </lineage>
</organism>
<dbReference type="EMBL" id="WNKV01000003">
    <property type="protein sequence ID" value="MTW15697.1"/>
    <property type="molecule type" value="Genomic_DNA"/>
</dbReference>
<comment type="caution">
    <text evidence="1">The sequence shown here is derived from an EMBL/GenBank/DDBJ whole genome shotgun (WGS) entry which is preliminary data.</text>
</comment>
<gene>
    <name evidence="1" type="ORF">GJ689_05695</name>
</gene>
<evidence type="ECO:0000313" key="2">
    <source>
        <dbReference type="Proteomes" id="UP000438991"/>
    </source>
</evidence>
<accession>A0A9X4XJE8</accession>
<dbReference type="Proteomes" id="UP000438991">
    <property type="component" value="Unassembled WGS sequence"/>
</dbReference>
<dbReference type="PIRSF" id="PIRSF035865">
    <property type="entry name" value="UCP035865"/>
    <property type="match status" value="1"/>
</dbReference>
<dbReference type="InterPro" id="IPR019285">
    <property type="entry name" value="DUF2336"/>
</dbReference>
<dbReference type="Pfam" id="PF10098">
    <property type="entry name" value="DUF2336"/>
    <property type="match status" value="1"/>
</dbReference>
<evidence type="ECO:0000313" key="1">
    <source>
        <dbReference type="EMBL" id="MTW15697.1"/>
    </source>
</evidence>